<evidence type="ECO:0000256" key="7">
    <source>
        <dbReference type="ARBA" id="ARBA00022723"/>
    </source>
</evidence>
<comment type="function">
    <text evidence="13">Flavin transferase that catalyzes the transfer of the FMN moiety of FAD and its covalent binding to the hydroxyl group of a threonine residue in a target flavoprotein.</text>
</comment>
<dbReference type="RefSeq" id="WP_225251923.1">
    <property type="nucleotide sequence ID" value="NZ_JAIWIU010000181.1"/>
</dbReference>
<comment type="caution">
    <text evidence="14">The sequence shown here is derived from an EMBL/GenBank/DDBJ whole genome shotgun (WGS) entry which is preliminary data.</text>
</comment>
<dbReference type="InterPro" id="IPR024932">
    <property type="entry name" value="ApbE"/>
</dbReference>
<comment type="catalytic activity">
    <reaction evidence="11 12 13">
        <text>L-threonyl-[protein] + FAD = FMN-L-threonyl-[protein] + AMP + H(+)</text>
        <dbReference type="Rhea" id="RHEA:36847"/>
        <dbReference type="Rhea" id="RHEA-COMP:11060"/>
        <dbReference type="Rhea" id="RHEA-COMP:11061"/>
        <dbReference type="ChEBI" id="CHEBI:15378"/>
        <dbReference type="ChEBI" id="CHEBI:30013"/>
        <dbReference type="ChEBI" id="CHEBI:57692"/>
        <dbReference type="ChEBI" id="CHEBI:74257"/>
        <dbReference type="ChEBI" id="CHEBI:456215"/>
        <dbReference type="EC" id="2.7.1.180"/>
    </reaction>
</comment>
<keyword evidence="7 12" id="KW-0479">Metal-binding</keyword>
<dbReference type="GO" id="GO:0016740">
    <property type="term" value="F:transferase activity"/>
    <property type="evidence" value="ECO:0007669"/>
    <property type="project" value="UniProtKB-KW"/>
</dbReference>
<evidence type="ECO:0000256" key="13">
    <source>
        <dbReference type="RuleBase" id="RU363002"/>
    </source>
</evidence>
<evidence type="ECO:0000313" key="15">
    <source>
        <dbReference type="Proteomes" id="UP001199044"/>
    </source>
</evidence>
<evidence type="ECO:0000256" key="3">
    <source>
        <dbReference type="ARBA" id="ARBA00011955"/>
    </source>
</evidence>
<dbReference type="Pfam" id="PF02424">
    <property type="entry name" value="ApbE"/>
    <property type="match status" value="1"/>
</dbReference>
<dbReference type="InterPro" id="IPR003374">
    <property type="entry name" value="ApbE-like_sf"/>
</dbReference>
<dbReference type="Proteomes" id="UP001199044">
    <property type="component" value="Unassembled WGS sequence"/>
</dbReference>
<organism evidence="14 15">
    <name type="scientific">Vibrio tritonius</name>
    <dbReference type="NCBI Taxonomy" id="1435069"/>
    <lineage>
        <taxon>Bacteria</taxon>
        <taxon>Pseudomonadati</taxon>
        <taxon>Pseudomonadota</taxon>
        <taxon>Gammaproteobacteria</taxon>
        <taxon>Vibrionales</taxon>
        <taxon>Vibrionaceae</taxon>
        <taxon>Vibrio</taxon>
    </lineage>
</organism>
<comment type="cofactor">
    <cofactor evidence="1 13">
        <name>Mg(2+)</name>
        <dbReference type="ChEBI" id="CHEBI:18420"/>
    </cofactor>
</comment>
<evidence type="ECO:0000256" key="5">
    <source>
        <dbReference type="ARBA" id="ARBA00022630"/>
    </source>
</evidence>
<dbReference type="EMBL" id="JAIWIU010000181">
    <property type="protein sequence ID" value="MCA2018550.1"/>
    <property type="molecule type" value="Genomic_DNA"/>
</dbReference>
<gene>
    <name evidence="14" type="ORF">LDJ79_20715</name>
</gene>
<evidence type="ECO:0000256" key="9">
    <source>
        <dbReference type="ARBA" id="ARBA00022842"/>
    </source>
</evidence>
<dbReference type="PROSITE" id="PS51257">
    <property type="entry name" value="PROKAR_LIPOPROTEIN"/>
    <property type="match status" value="1"/>
</dbReference>
<evidence type="ECO:0000256" key="8">
    <source>
        <dbReference type="ARBA" id="ARBA00022827"/>
    </source>
</evidence>
<evidence type="ECO:0000256" key="4">
    <source>
        <dbReference type="ARBA" id="ARBA00016337"/>
    </source>
</evidence>
<keyword evidence="13" id="KW-0449">Lipoprotein</keyword>
<dbReference type="SUPFAM" id="SSF143631">
    <property type="entry name" value="ApbE-like"/>
    <property type="match status" value="1"/>
</dbReference>
<evidence type="ECO:0000256" key="6">
    <source>
        <dbReference type="ARBA" id="ARBA00022679"/>
    </source>
</evidence>
<keyword evidence="6 12" id="KW-0808">Transferase</keyword>
<evidence type="ECO:0000256" key="1">
    <source>
        <dbReference type="ARBA" id="ARBA00001946"/>
    </source>
</evidence>
<keyword evidence="9 12" id="KW-0460">Magnesium</keyword>
<keyword evidence="15" id="KW-1185">Reference proteome</keyword>
<keyword evidence="5 12" id="KW-0285">Flavoprotein</keyword>
<dbReference type="Gene3D" id="3.10.520.10">
    <property type="entry name" value="ApbE-like domains"/>
    <property type="match status" value="1"/>
</dbReference>
<comment type="similarity">
    <text evidence="2 12 13">Belongs to the ApbE family.</text>
</comment>
<evidence type="ECO:0000313" key="14">
    <source>
        <dbReference type="EMBL" id="MCA2018550.1"/>
    </source>
</evidence>
<keyword evidence="13" id="KW-1003">Cell membrane</keyword>
<comment type="subcellular location">
    <subcellularLocation>
        <location evidence="13">Cell inner membrane</location>
        <topology evidence="13">Lipid-anchor</topology>
        <orientation evidence="13">Periplasmic side</orientation>
    </subcellularLocation>
</comment>
<evidence type="ECO:0000256" key="12">
    <source>
        <dbReference type="PIRNR" id="PIRNR006268"/>
    </source>
</evidence>
<dbReference type="EC" id="2.7.1.180" evidence="3 12"/>
<dbReference type="PANTHER" id="PTHR30040:SF2">
    <property type="entry name" value="FAD:PROTEIN FMN TRANSFERASE"/>
    <property type="match status" value="1"/>
</dbReference>
<keyword evidence="13" id="KW-0472">Membrane</keyword>
<name>A0ABS7YS93_9VIBR</name>
<accession>A0ABS7YS93</accession>
<dbReference type="PANTHER" id="PTHR30040">
    <property type="entry name" value="THIAMINE BIOSYNTHESIS LIPOPROTEIN APBE"/>
    <property type="match status" value="1"/>
</dbReference>
<reference evidence="15" key="1">
    <citation type="submission" date="2023-07" db="EMBL/GenBank/DDBJ databases">
        <title>Molecular identification of indigenous halophilic bacteria isolated from red sea cost, biodegradation of synthetic dyes and assessment of degraded metabolite toxicity.</title>
        <authorList>
            <person name="Chaieb K."/>
            <person name="Altayb H.N."/>
        </authorList>
    </citation>
    <scope>NUCLEOTIDE SEQUENCE [LARGE SCALE GENOMIC DNA]</scope>
    <source>
        <strain evidence="15">K20</strain>
    </source>
</reference>
<evidence type="ECO:0000256" key="10">
    <source>
        <dbReference type="ARBA" id="ARBA00031306"/>
    </source>
</evidence>
<keyword evidence="13" id="KW-0997">Cell inner membrane</keyword>
<protein>
    <recommendedName>
        <fullName evidence="4 12">FAD:protein FMN transferase</fullName>
        <ecNumber evidence="3 12">2.7.1.180</ecNumber>
    </recommendedName>
    <alternativeName>
        <fullName evidence="10 12">Flavin transferase</fullName>
    </alternativeName>
</protein>
<evidence type="ECO:0000256" key="11">
    <source>
        <dbReference type="ARBA" id="ARBA00048540"/>
    </source>
</evidence>
<keyword evidence="8 12" id="KW-0274">FAD</keyword>
<sequence>MNKQGVTSKLRRNLFVAAIASGTLLGCNQPPEIQKVEGYAQGTTYHISWWSDKAVDNETVQAQFKEKLNQIDKELSTYRDDSYISEFNKSTSTDWQSASEDFIHLIQVARMVNRDTQGCYDPTVTPLFKLWGFQKGTLEVPSAEQIAAVKKELGLDKIQIDTRTMRIRKTMPHVQLDFSSMGEGYTIGKLSSILESDGITNYLVEFGGDMKIRGHKPKGQKWRVAIERPIPADEGVEAYRIVTINNEKGVTLDTSGTYHHSFDAQGKKYSHILDPRTGAPVTHELVSASVFGDDPEISDAWATAMLCLGPKVGKAVALRKNLEVFFIAGDKDHPTSFMSEALSKSKRVTFDQTAK</sequence>
<evidence type="ECO:0000256" key="2">
    <source>
        <dbReference type="ARBA" id="ARBA00008282"/>
    </source>
</evidence>
<dbReference type="PIRSF" id="PIRSF006268">
    <property type="entry name" value="ApbE"/>
    <property type="match status" value="1"/>
</dbReference>
<proteinExistence type="inferred from homology"/>